<proteinExistence type="inferred from homology"/>
<dbReference type="PANTHER" id="PTHR12286">
    <property type="entry name" value="SACCHAROPINE DEHYDROGENASE-LIKE OXIDOREDUCTASE"/>
    <property type="match status" value="1"/>
</dbReference>
<evidence type="ECO:0000313" key="5">
    <source>
        <dbReference type="Proteomes" id="UP000277580"/>
    </source>
</evidence>
<reference evidence="4 5" key="1">
    <citation type="journal article" date="2018" name="Nat. Ecol. Evol.">
        <title>Pezizomycetes genomes reveal the molecular basis of ectomycorrhizal truffle lifestyle.</title>
        <authorList>
            <person name="Murat C."/>
            <person name="Payen T."/>
            <person name="Noel B."/>
            <person name="Kuo A."/>
            <person name="Morin E."/>
            <person name="Chen J."/>
            <person name="Kohler A."/>
            <person name="Krizsan K."/>
            <person name="Balestrini R."/>
            <person name="Da Silva C."/>
            <person name="Montanini B."/>
            <person name="Hainaut M."/>
            <person name="Levati E."/>
            <person name="Barry K.W."/>
            <person name="Belfiori B."/>
            <person name="Cichocki N."/>
            <person name="Clum A."/>
            <person name="Dockter R.B."/>
            <person name="Fauchery L."/>
            <person name="Guy J."/>
            <person name="Iotti M."/>
            <person name="Le Tacon F."/>
            <person name="Lindquist E.A."/>
            <person name="Lipzen A."/>
            <person name="Malagnac F."/>
            <person name="Mello A."/>
            <person name="Molinier V."/>
            <person name="Miyauchi S."/>
            <person name="Poulain J."/>
            <person name="Riccioni C."/>
            <person name="Rubini A."/>
            <person name="Sitrit Y."/>
            <person name="Splivallo R."/>
            <person name="Traeger S."/>
            <person name="Wang M."/>
            <person name="Zifcakova L."/>
            <person name="Wipf D."/>
            <person name="Zambonelli A."/>
            <person name="Paolocci F."/>
            <person name="Nowrousian M."/>
            <person name="Ottonello S."/>
            <person name="Baldrian P."/>
            <person name="Spatafora J.W."/>
            <person name="Henrissat B."/>
            <person name="Nagy L.G."/>
            <person name="Aury J.M."/>
            <person name="Wincker P."/>
            <person name="Grigoriev I.V."/>
            <person name="Bonfante P."/>
            <person name="Martin F.M."/>
        </authorList>
    </citation>
    <scope>NUCLEOTIDE SEQUENCE [LARGE SCALE GENOMIC DNA]</scope>
    <source>
        <strain evidence="4 5">CCBAS932</strain>
    </source>
</reference>
<dbReference type="GO" id="GO:0005739">
    <property type="term" value="C:mitochondrion"/>
    <property type="evidence" value="ECO:0007669"/>
    <property type="project" value="TreeGrafter"/>
</dbReference>
<dbReference type="InParanoid" id="A0A3N4KN03"/>
<keyword evidence="2" id="KW-0472">Membrane</keyword>
<organism evidence="4 5">
    <name type="scientific">Morchella conica CCBAS932</name>
    <dbReference type="NCBI Taxonomy" id="1392247"/>
    <lineage>
        <taxon>Eukaryota</taxon>
        <taxon>Fungi</taxon>
        <taxon>Dikarya</taxon>
        <taxon>Ascomycota</taxon>
        <taxon>Pezizomycotina</taxon>
        <taxon>Pezizomycetes</taxon>
        <taxon>Pezizales</taxon>
        <taxon>Morchellaceae</taxon>
        <taxon>Morchella</taxon>
    </lineage>
</organism>
<dbReference type="InterPro" id="IPR036291">
    <property type="entry name" value="NAD(P)-bd_dom_sf"/>
</dbReference>
<dbReference type="InterPro" id="IPR051276">
    <property type="entry name" value="Saccharopine_DH-like_oxidrdct"/>
</dbReference>
<keyword evidence="5" id="KW-1185">Reference proteome</keyword>
<evidence type="ECO:0000256" key="2">
    <source>
        <dbReference type="SAM" id="Phobius"/>
    </source>
</evidence>
<dbReference type="AlphaFoldDB" id="A0A3N4KN03"/>
<dbReference type="Pfam" id="PF03435">
    <property type="entry name" value="Sacchrp_dh_NADP"/>
    <property type="match status" value="1"/>
</dbReference>
<dbReference type="OrthoDB" id="10268090at2759"/>
<dbReference type="SUPFAM" id="SSF51735">
    <property type="entry name" value="NAD(P)-binding Rossmann-fold domains"/>
    <property type="match status" value="1"/>
</dbReference>
<dbReference type="Gene3D" id="3.40.50.720">
    <property type="entry name" value="NAD(P)-binding Rossmann-like Domain"/>
    <property type="match status" value="1"/>
</dbReference>
<keyword evidence="2" id="KW-0812">Transmembrane</keyword>
<dbReference type="GO" id="GO:0009247">
    <property type="term" value="P:glycolipid biosynthetic process"/>
    <property type="evidence" value="ECO:0007669"/>
    <property type="project" value="TreeGrafter"/>
</dbReference>
<protein>
    <recommendedName>
        <fullName evidence="3">Saccharopine dehydrogenase NADP binding domain-containing protein</fullName>
    </recommendedName>
</protein>
<comment type="similarity">
    <text evidence="1">Belongs to the saccharopine dehydrogenase family.</text>
</comment>
<evidence type="ECO:0000313" key="4">
    <source>
        <dbReference type="EMBL" id="RPB11964.1"/>
    </source>
</evidence>
<gene>
    <name evidence="4" type="ORF">P167DRAFT_488669</name>
</gene>
<dbReference type="PANTHER" id="PTHR12286:SF5">
    <property type="entry name" value="SACCHAROPINE DEHYDROGENASE-LIKE OXIDOREDUCTASE"/>
    <property type="match status" value="1"/>
</dbReference>
<sequence length="413" mass="46176">MSSTPRTYDLIIFGATGYTGKLTSKQILLNSPTTLKWAIAGRSSQKLELLATDYNTTYPDRQPVETFVSDLSEPALDNLTKSTCCLISTVGPYLKYGTPVVAACARNGTHYVDSTGETPWVKRIIEKYHEEAKKNGAILIPQCGVESAPAELSAYALVKFVRDKLNCGVREMVYTIDDLKGGVSGGTAETALSMFEHCSLSEILTSANHYSLSPVPGRPLPYTLPFRRHPTFGYLTMWIQAIPDTTLVYRGWGLHDEGQYYGKNFEFREYKKTRNFVTAILWVIIFSALSALPFFAPIRWLTRKFVTQPGDGPTTEQVLKHRVEWRGIAEADDGRAVHQRAYVSFRAEKDCYELTGILLALTALSILFDEDTLAKKIGGGVLTPSTIATERYFKELEKAGVFVETKMLDWLRE</sequence>
<feature type="domain" description="Saccharopine dehydrogenase NADP binding" evidence="3">
    <location>
        <begin position="11"/>
        <end position="139"/>
    </location>
</feature>
<dbReference type="EMBL" id="ML119132">
    <property type="protein sequence ID" value="RPB11964.1"/>
    <property type="molecule type" value="Genomic_DNA"/>
</dbReference>
<evidence type="ECO:0000259" key="3">
    <source>
        <dbReference type="Pfam" id="PF03435"/>
    </source>
</evidence>
<feature type="transmembrane region" description="Helical" evidence="2">
    <location>
        <begin position="276"/>
        <end position="296"/>
    </location>
</feature>
<keyword evidence="2" id="KW-1133">Transmembrane helix</keyword>
<dbReference type="Proteomes" id="UP000277580">
    <property type="component" value="Unassembled WGS sequence"/>
</dbReference>
<accession>A0A3N4KN03</accession>
<evidence type="ECO:0000256" key="1">
    <source>
        <dbReference type="ARBA" id="ARBA00038048"/>
    </source>
</evidence>
<name>A0A3N4KN03_9PEZI</name>
<dbReference type="GO" id="GO:0005886">
    <property type="term" value="C:plasma membrane"/>
    <property type="evidence" value="ECO:0007669"/>
    <property type="project" value="TreeGrafter"/>
</dbReference>
<dbReference type="GO" id="GO:0005811">
    <property type="term" value="C:lipid droplet"/>
    <property type="evidence" value="ECO:0007669"/>
    <property type="project" value="TreeGrafter"/>
</dbReference>
<dbReference type="InterPro" id="IPR005097">
    <property type="entry name" value="Sacchrp_dh_NADP-bd"/>
</dbReference>